<dbReference type="EMBL" id="CAJVCH010546034">
    <property type="protein sequence ID" value="CAG7828072.1"/>
    <property type="molecule type" value="Genomic_DNA"/>
</dbReference>
<comment type="caution">
    <text evidence="1">The sequence shown here is derived from an EMBL/GenBank/DDBJ whole genome shotgun (WGS) entry which is preliminary data.</text>
</comment>
<dbReference type="InterPro" id="IPR004245">
    <property type="entry name" value="DUF229"/>
</dbReference>
<evidence type="ECO:0000313" key="1">
    <source>
        <dbReference type="EMBL" id="CAG7828072.1"/>
    </source>
</evidence>
<name>A0A8J2PFY3_9HEXA</name>
<dbReference type="Pfam" id="PF02995">
    <property type="entry name" value="DUF229"/>
    <property type="match status" value="1"/>
</dbReference>
<keyword evidence="2" id="KW-1185">Reference proteome</keyword>
<evidence type="ECO:0000313" key="2">
    <source>
        <dbReference type="Proteomes" id="UP000708208"/>
    </source>
</evidence>
<gene>
    <name evidence="1" type="ORF">AFUS01_LOCUS38023</name>
</gene>
<feature type="non-terminal residue" evidence="1">
    <location>
        <position position="1"/>
    </location>
</feature>
<organism evidence="1 2">
    <name type="scientific">Allacma fusca</name>
    <dbReference type="NCBI Taxonomy" id="39272"/>
    <lineage>
        <taxon>Eukaryota</taxon>
        <taxon>Metazoa</taxon>
        <taxon>Ecdysozoa</taxon>
        <taxon>Arthropoda</taxon>
        <taxon>Hexapoda</taxon>
        <taxon>Collembola</taxon>
        <taxon>Symphypleona</taxon>
        <taxon>Sminthuridae</taxon>
        <taxon>Allacma</taxon>
    </lineage>
</organism>
<proteinExistence type="predicted"/>
<dbReference type="OrthoDB" id="413313at2759"/>
<protein>
    <submittedName>
        <fullName evidence="1">Uncharacterized protein</fullName>
    </submittedName>
</protein>
<dbReference type="Proteomes" id="UP000708208">
    <property type="component" value="Unassembled WGS sequence"/>
</dbReference>
<dbReference type="GO" id="GO:0005615">
    <property type="term" value="C:extracellular space"/>
    <property type="evidence" value="ECO:0007669"/>
    <property type="project" value="TreeGrafter"/>
</dbReference>
<dbReference type="PANTHER" id="PTHR10974">
    <property type="entry name" value="FI08016P-RELATED"/>
    <property type="match status" value="1"/>
</dbReference>
<reference evidence="1" key="1">
    <citation type="submission" date="2021-06" db="EMBL/GenBank/DDBJ databases">
        <authorList>
            <person name="Hodson N. C."/>
            <person name="Mongue J. A."/>
            <person name="Jaron S. K."/>
        </authorList>
    </citation>
    <scope>NUCLEOTIDE SEQUENCE</scope>
</reference>
<dbReference type="PANTHER" id="PTHR10974:SF1">
    <property type="entry name" value="FI08016P-RELATED"/>
    <property type="match status" value="1"/>
</dbReference>
<dbReference type="AlphaFoldDB" id="A0A8J2PFY3"/>
<sequence length="133" mass="15792">AYKKKLISNKCNFGVPETEIFFRYLRDFVQKMGKADVPYFLLSWLTVVTHNDFNGLKILERKLYDLLNDSAHKSSFKGNNTVIIFMSDHGYRVGGFRESFLGYYEESLPFFFMRLPPHLKSSHPYWYKNLKEN</sequence>
<accession>A0A8J2PFY3</accession>
<feature type="non-terminal residue" evidence="1">
    <location>
        <position position="133"/>
    </location>
</feature>